<dbReference type="EMBL" id="CACVAP010000011">
    <property type="protein sequence ID" value="CAA6798892.1"/>
    <property type="molecule type" value="Genomic_DNA"/>
</dbReference>
<reference evidence="2" key="1">
    <citation type="submission" date="2020-01" db="EMBL/GenBank/DDBJ databases">
        <authorList>
            <person name="Meier V. D."/>
            <person name="Meier V D."/>
        </authorList>
    </citation>
    <scope>NUCLEOTIDE SEQUENCE</scope>
    <source>
        <strain evidence="2">HLG_WM_MAG_06</strain>
    </source>
</reference>
<feature type="transmembrane region" description="Helical" evidence="1">
    <location>
        <begin position="456"/>
        <end position="480"/>
    </location>
</feature>
<keyword evidence="1" id="KW-0812">Transmembrane</keyword>
<feature type="transmembrane region" description="Helical" evidence="1">
    <location>
        <begin position="430"/>
        <end position="450"/>
    </location>
</feature>
<proteinExistence type="predicted"/>
<organism evidence="2">
    <name type="scientific">uncultured Sulfurovum sp</name>
    <dbReference type="NCBI Taxonomy" id="269237"/>
    <lineage>
        <taxon>Bacteria</taxon>
        <taxon>Pseudomonadati</taxon>
        <taxon>Campylobacterota</taxon>
        <taxon>Epsilonproteobacteria</taxon>
        <taxon>Campylobacterales</taxon>
        <taxon>Sulfurovaceae</taxon>
        <taxon>Sulfurovum</taxon>
        <taxon>environmental samples</taxon>
    </lineage>
</organism>
<name>A0A6S6S0S5_9BACT</name>
<evidence type="ECO:0000313" key="2">
    <source>
        <dbReference type="EMBL" id="CAA6798892.1"/>
    </source>
</evidence>
<accession>A0A6S6S0S5</accession>
<keyword evidence="1" id="KW-1133">Transmembrane helix</keyword>
<keyword evidence="1" id="KW-0472">Membrane</keyword>
<evidence type="ECO:0000256" key="1">
    <source>
        <dbReference type="SAM" id="Phobius"/>
    </source>
</evidence>
<sequence length="770" mass="91123">MKKDLENTLALYSLWLSITDFEDLLISLSVELEEKIEINKNTNWKWIVFTYNSAIVTIDSLGFVYIDKATVDTKESVLRFLSKNLNAKTISNIEDTFLNQQIIEVPNHKKDQFSSESQVENLFRFLNNIIIKVDDPRKNLKLDHISTDLTVADNKIYSFDELKFSLKEQEYSFNTILNRNFAKLVNKGVYYTHGLIFEEGEVYNLSITNNAQDYIDHCPTLTIKINGKEIGENVRKDLCEQIIKKVIQDTLEEHTILNFLLVTKIEYLSMIINKVSVTNEILKKLNSYLLEDINKDIITNTLSSKELDDESAVEIFIQNLLQAIPRFQMMDIKLKEAYYIKVGNTTTNVNIKLDETIANTLFYGKWKSSINFFVDTAVRAKESLDMYHQTKTLKELEDISYNANYQADIEDIREIQKQKDWSLDERTRKYFNVIVVILGVITFAAEAPLVKADDNSILFNFLNIFLNISIYLGVFLLIFFSIHPRKFKALITRFIKRKISLLLHYLGITERGRIEYKFFEFDKSDYDKHEHRSTHSFYTLKVEENKKREKVKIPITYNTKISSYTLVKKLKEILIIQEIKEEICSFNIFPKLLREIPINKSNAHEYRENYRISGNNKVATKIMYRYKVSNLKLLDFLNYLENDEFMKHYSLYLEDVYSIDEAIKRLRVLSKITPYEHEKEDENGEKKGIELTFYIVYSFVLKFHHMDTNKINYTYNISKDQFRVHYHINKVYYRDEENEEKEQKQFEQSLDDLAKLIDIYFLARLKKIED</sequence>
<dbReference type="AlphaFoldDB" id="A0A6S6S0S5"/>
<protein>
    <submittedName>
        <fullName evidence="2">Uncharacterized protein</fullName>
    </submittedName>
</protein>
<gene>
    <name evidence="2" type="ORF">HELGO_WM2360</name>
</gene>